<dbReference type="InterPro" id="IPR011032">
    <property type="entry name" value="GroES-like_sf"/>
</dbReference>
<reference evidence="12" key="2">
    <citation type="submission" date="2023-04" db="EMBL/GenBank/DDBJ databases">
        <authorList>
            <person name="Beletskiy A.V."/>
            <person name="Mardanov A.V."/>
            <person name="Ravin N.V."/>
        </authorList>
    </citation>
    <scope>NUCLEOTIDE SEQUENCE</scope>
    <source>
        <strain evidence="12">GKL-01</strain>
    </source>
</reference>
<evidence type="ECO:0000256" key="4">
    <source>
        <dbReference type="ARBA" id="ARBA00022857"/>
    </source>
</evidence>
<proteinExistence type="inferred from homology"/>
<evidence type="ECO:0000259" key="11">
    <source>
        <dbReference type="SMART" id="SM00829"/>
    </source>
</evidence>
<name>A0AA95H848_9GAMM</name>
<dbReference type="PANTHER" id="PTHR43981:SF2">
    <property type="entry name" value="ENOYL-[ACYL-CARRIER-PROTEIN] REDUCTASE, MITOCHONDRIAL"/>
    <property type="match status" value="1"/>
</dbReference>
<dbReference type="Pfam" id="PF08240">
    <property type="entry name" value="ADH_N"/>
    <property type="match status" value="1"/>
</dbReference>
<dbReference type="GO" id="GO:0006633">
    <property type="term" value="P:fatty acid biosynthetic process"/>
    <property type="evidence" value="ECO:0007669"/>
    <property type="project" value="UniProtKB-KW"/>
</dbReference>
<dbReference type="InterPro" id="IPR020843">
    <property type="entry name" value="ER"/>
</dbReference>
<keyword evidence="6" id="KW-0560">Oxidoreductase</keyword>
<dbReference type="SUPFAM" id="SSF51735">
    <property type="entry name" value="NAD(P)-binding Rossmann-fold domains"/>
    <property type="match status" value="1"/>
</dbReference>
<dbReference type="Proteomes" id="UP001300672">
    <property type="component" value="Chromosome"/>
</dbReference>
<dbReference type="SUPFAM" id="SSF50129">
    <property type="entry name" value="GroES-like"/>
    <property type="match status" value="1"/>
</dbReference>
<dbReference type="CDD" id="cd08292">
    <property type="entry name" value="ETR_like_2"/>
    <property type="match status" value="1"/>
</dbReference>
<dbReference type="InterPro" id="IPR036291">
    <property type="entry name" value="NAD(P)-bd_dom_sf"/>
</dbReference>
<reference evidence="12" key="1">
    <citation type="journal article" date="2023" name="Int. J. Mol. Sci.">
        <title>Metagenomics Revealed a New Genus 'Candidatus Thiocaldithrix dubininis' gen. nov., sp. nov. and a New Species 'Candidatus Thiothrix putei' sp. nov. in the Family Thiotrichaceae, Some Members of Which Have Traits of Both Na+- and H+-Motive Energetics.</title>
        <authorList>
            <person name="Ravin N.V."/>
            <person name="Muntyan M.S."/>
            <person name="Smolyakov D.D."/>
            <person name="Rudenko T.S."/>
            <person name="Beletsky A.V."/>
            <person name="Mardanov A.V."/>
            <person name="Grabovich M.Y."/>
        </authorList>
    </citation>
    <scope>NUCLEOTIDE SEQUENCE</scope>
    <source>
        <strain evidence="12">GKL-01</strain>
    </source>
</reference>
<keyword evidence="5" id="KW-0809">Transit peptide</keyword>
<gene>
    <name evidence="12" type="ORF">QJT80_07470</name>
</gene>
<dbReference type="SMART" id="SM00829">
    <property type="entry name" value="PKS_ER"/>
    <property type="match status" value="1"/>
</dbReference>
<evidence type="ECO:0000256" key="7">
    <source>
        <dbReference type="ARBA" id="ARBA00023098"/>
    </source>
</evidence>
<evidence type="ECO:0000256" key="3">
    <source>
        <dbReference type="ARBA" id="ARBA00022832"/>
    </source>
</evidence>
<dbReference type="EC" id="1.3.1.104" evidence="9"/>
<accession>A0AA95H848</accession>
<dbReference type="InterPro" id="IPR013154">
    <property type="entry name" value="ADH-like_N"/>
</dbReference>
<evidence type="ECO:0000256" key="10">
    <source>
        <dbReference type="ARBA" id="ARBA00048843"/>
    </source>
</evidence>
<comment type="similarity">
    <text evidence="1">Belongs to the zinc-containing alcohol dehydrogenase family. Quinone oxidoreductase subfamily.</text>
</comment>
<organism evidence="12">
    <name type="scientific">Candidatus Thiocaldithrix dubininis</name>
    <dbReference type="NCBI Taxonomy" id="3080823"/>
    <lineage>
        <taxon>Bacteria</taxon>
        <taxon>Pseudomonadati</taxon>
        <taxon>Pseudomonadota</taxon>
        <taxon>Gammaproteobacteria</taxon>
        <taxon>Thiotrichales</taxon>
        <taxon>Thiotrichaceae</taxon>
        <taxon>Candidatus Thiocaldithrix</taxon>
    </lineage>
</organism>
<dbReference type="KEGG" id="tdu:QJT80_07470"/>
<keyword evidence="4" id="KW-0521">NADP</keyword>
<keyword evidence="2" id="KW-0444">Lipid biosynthesis</keyword>
<sequence>MMKAISYAEFGDPAHVLHTIELPVPVPNPHEVRVRMRYAPIHNHDLWTICGSYGYKPPLPSLAGSEGLGIIEEIGEKVGHLQVGQRVVASGIQGTWADYFIAPAAQVVPLPNSIPDEVGAQLIAMPLSTRMLLQFLDVKAGDWIVQNAANGAVGKTLAMLAKAHGVNTVNLVRREEVIPELSELGIENVVAMTQPGWQSQVKALTDGQPIVRAIDSISGQAARDLLDLLSIGAVFVSFGAAKREPIPVLADDLIFRRISLKGFWGAQVSKEIDASTKKAMLNELLHLASTGDLQLPVDAIFSLEHIPQAMAAQNAPNRNGKVLFKP</sequence>
<evidence type="ECO:0000256" key="1">
    <source>
        <dbReference type="ARBA" id="ARBA00010371"/>
    </source>
</evidence>
<evidence type="ECO:0000313" key="12">
    <source>
        <dbReference type="EMBL" id="WGZ92316.1"/>
    </source>
</evidence>
<dbReference type="AlphaFoldDB" id="A0AA95H848"/>
<evidence type="ECO:0000256" key="6">
    <source>
        <dbReference type="ARBA" id="ARBA00023002"/>
    </source>
</evidence>
<feature type="domain" description="Enoyl reductase (ER)" evidence="11">
    <location>
        <begin position="15"/>
        <end position="324"/>
    </location>
</feature>
<dbReference type="EMBL" id="CP124755">
    <property type="protein sequence ID" value="WGZ92316.1"/>
    <property type="molecule type" value="Genomic_DNA"/>
</dbReference>
<dbReference type="Gene3D" id="3.40.50.720">
    <property type="entry name" value="NAD(P)-binding Rossmann-like Domain"/>
    <property type="match status" value="1"/>
</dbReference>
<evidence type="ECO:0000256" key="2">
    <source>
        <dbReference type="ARBA" id="ARBA00022516"/>
    </source>
</evidence>
<dbReference type="GO" id="GO:0141148">
    <property type="term" value="F:enoyl-[acyl-carrier-protein] reductase (NADPH) activity"/>
    <property type="evidence" value="ECO:0007669"/>
    <property type="project" value="UniProtKB-EC"/>
</dbReference>
<keyword evidence="3" id="KW-0276">Fatty acid metabolism</keyword>
<keyword evidence="8" id="KW-0275">Fatty acid biosynthesis</keyword>
<dbReference type="InterPro" id="IPR051034">
    <property type="entry name" value="Mito_Enoyl-ACP_Reductase"/>
</dbReference>
<comment type="catalytic activity">
    <reaction evidence="10">
        <text>a 2,3-saturated acyl-[ACP] + NADP(+) = a (2E)-enoyl-[ACP] + NADPH + H(+)</text>
        <dbReference type="Rhea" id="RHEA:22564"/>
        <dbReference type="Rhea" id="RHEA-COMP:9925"/>
        <dbReference type="Rhea" id="RHEA-COMP:9926"/>
        <dbReference type="ChEBI" id="CHEBI:15378"/>
        <dbReference type="ChEBI" id="CHEBI:57783"/>
        <dbReference type="ChEBI" id="CHEBI:58349"/>
        <dbReference type="ChEBI" id="CHEBI:78784"/>
        <dbReference type="ChEBI" id="CHEBI:78785"/>
        <dbReference type="EC" id="1.3.1.104"/>
    </reaction>
</comment>
<dbReference type="Gene3D" id="3.90.180.10">
    <property type="entry name" value="Medium-chain alcohol dehydrogenases, catalytic domain"/>
    <property type="match status" value="1"/>
</dbReference>
<protein>
    <recommendedName>
        <fullName evidence="9">enoyl-[acyl-carrier-protein] reductase</fullName>
        <ecNumber evidence="9">1.3.1.104</ecNumber>
    </recommendedName>
</protein>
<dbReference type="PANTHER" id="PTHR43981">
    <property type="entry name" value="ENOYL-[ACYL-CARRIER-PROTEIN] REDUCTASE, MITOCHONDRIAL"/>
    <property type="match status" value="1"/>
</dbReference>
<dbReference type="InterPro" id="IPR013149">
    <property type="entry name" value="ADH-like_C"/>
</dbReference>
<keyword evidence="7" id="KW-0443">Lipid metabolism</keyword>
<evidence type="ECO:0000256" key="8">
    <source>
        <dbReference type="ARBA" id="ARBA00023160"/>
    </source>
</evidence>
<dbReference type="Pfam" id="PF00107">
    <property type="entry name" value="ADH_zinc_N"/>
    <property type="match status" value="1"/>
</dbReference>
<evidence type="ECO:0000256" key="5">
    <source>
        <dbReference type="ARBA" id="ARBA00022946"/>
    </source>
</evidence>
<evidence type="ECO:0000256" key="9">
    <source>
        <dbReference type="ARBA" id="ARBA00038963"/>
    </source>
</evidence>